<sequence>MRRAYAFQAEKPKQESKTAGNSITKRSRISPPRRKIYSFKEIRIPEDCGSIDLSKKSIETFTGLPNLKFLTRMNLDSNPLRSFEGSPKLPSLRWLSAKSSPISRNPYFKLMAVIVFGNNITTINNEKVPQKVYQQADAFRDSLYPQLLKGILIANIAPLRFIDTKSDAIVNPEPSLLTATKKIGYKAPAVQEFERTIVEKSREQFRIPSIASICDEIIQREDEPNTNYFPDKFMDNFLSQLHDLRVKYNAKYENTSSDDNYELEEESNNEITQSQESINDASPIKPPQSKIMNQANSMAKLLAQSELDSMEEEEEISNEVEEENNSQISNKKDEVKNDKQSDQPSTTSHHSSNQDDLENKTNQEEEEENNENLNNTNVNEEEESNHSVGPIDNQEEEEKNENLQSFEPHSNEEEEEEEKIEINNKEEENNSKSIGNDNEEEENLENNEEEESKDDNNIDFEQKEEEEEKIDDINNDEEEEKSDNENNQSVEKSDQDEDEADANNQEANLSEGSNKSGSDQDD</sequence>
<feature type="compositionally biased region" description="Acidic residues" evidence="1">
    <location>
        <begin position="437"/>
        <end position="453"/>
    </location>
</feature>
<feature type="region of interest" description="Disordered" evidence="1">
    <location>
        <begin position="306"/>
        <end position="522"/>
    </location>
</feature>
<dbReference type="Gene3D" id="3.80.10.10">
    <property type="entry name" value="Ribonuclease Inhibitor"/>
    <property type="match status" value="1"/>
</dbReference>
<feature type="compositionally biased region" description="Acidic residues" evidence="1">
    <location>
        <begin position="259"/>
        <end position="268"/>
    </location>
</feature>
<feature type="region of interest" description="Disordered" evidence="1">
    <location>
        <begin position="257"/>
        <end position="289"/>
    </location>
</feature>
<dbReference type="EMBL" id="JAPFFF010000006">
    <property type="protein sequence ID" value="KAK8887529.1"/>
    <property type="molecule type" value="Genomic_DNA"/>
</dbReference>
<name>A0ABR2K8Z8_9EUKA</name>
<organism evidence="2 3">
    <name type="scientific">Tritrichomonas musculus</name>
    <dbReference type="NCBI Taxonomy" id="1915356"/>
    <lineage>
        <taxon>Eukaryota</taxon>
        <taxon>Metamonada</taxon>
        <taxon>Parabasalia</taxon>
        <taxon>Tritrichomonadida</taxon>
        <taxon>Tritrichomonadidae</taxon>
        <taxon>Tritrichomonas</taxon>
    </lineage>
</organism>
<reference evidence="2 3" key="1">
    <citation type="submission" date="2024-04" db="EMBL/GenBank/DDBJ databases">
        <title>Tritrichomonas musculus Genome.</title>
        <authorList>
            <person name="Alves-Ferreira E."/>
            <person name="Grigg M."/>
            <person name="Lorenzi H."/>
            <person name="Galac M."/>
        </authorList>
    </citation>
    <scope>NUCLEOTIDE SEQUENCE [LARGE SCALE GENOMIC DNA]</scope>
    <source>
        <strain evidence="2 3">EAF2021</strain>
    </source>
</reference>
<proteinExistence type="predicted"/>
<feature type="compositionally biased region" description="Basic and acidic residues" evidence="1">
    <location>
        <begin position="330"/>
        <end position="341"/>
    </location>
</feature>
<feature type="compositionally biased region" description="Acidic residues" evidence="1">
    <location>
        <begin position="462"/>
        <end position="482"/>
    </location>
</feature>
<protein>
    <recommendedName>
        <fullName evidence="4">Leucine Rich Repeat family protein</fullName>
    </recommendedName>
</protein>
<dbReference type="SUPFAM" id="SSF52058">
    <property type="entry name" value="L domain-like"/>
    <property type="match status" value="1"/>
</dbReference>
<feature type="region of interest" description="Disordered" evidence="1">
    <location>
        <begin position="1"/>
        <end position="29"/>
    </location>
</feature>
<feature type="compositionally biased region" description="Acidic residues" evidence="1">
    <location>
        <begin position="308"/>
        <end position="324"/>
    </location>
</feature>
<evidence type="ECO:0000256" key="1">
    <source>
        <dbReference type="SAM" id="MobiDB-lite"/>
    </source>
</evidence>
<feature type="compositionally biased region" description="Polar residues" evidence="1">
    <location>
        <begin position="342"/>
        <end position="351"/>
    </location>
</feature>
<comment type="caution">
    <text evidence="2">The sequence shown here is derived from an EMBL/GenBank/DDBJ whole genome shotgun (WGS) entry which is preliminary data.</text>
</comment>
<feature type="compositionally biased region" description="Basic and acidic residues" evidence="1">
    <location>
        <begin position="420"/>
        <end position="430"/>
    </location>
</feature>
<feature type="compositionally biased region" description="Polar residues" evidence="1">
    <location>
        <begin position="269"/>
        <end position="280"/>
    </location>
</feature>
<evidence type="ECO:0000313" key="3">
    <source>
        <dbReference type="Proteomes" id="UP001470230"/>
    </source>
</evidence>
<keyword evidence="3" id="KW-1185">Reference proteome</keyword>
<feature type="compositionally biased region" description="Polar residues" evidence="1">
    <location>
        <begin position="502"/>
        <end position="522"/>
    </location>
</feature>
<gene>
    <name evidence="2" type="ORF">M9Y10_038578</name>
</gene>
<evidence type="ECO:0008006" key="4">
    <source>
        <dbReference type="Google" id="ProtNLM"/>
    </source>
</evidence>
<dbReference type="Proteomes" id="UP001470230">
    <property type="component" value="Unassembled WGS sequence"/>
</dbReference>
<dbReference type="InterPro" id="IPR032675">
    <property type="entry name" value="LRR_dom_sf"/>
</dbReference>
<evidence type="ECO:0000313" key="2">
    <source>
        <dbReference type="EMBL" id="KAK8887529.1"/>
    </source>
</evidence>
<accession>A0ABR2K8Z8</accession>